<evidence type="ECO:0000256" key="1">
    <source>
        <dbReference type="PROSITE-ProRule" id="PRU00047"/>
    </source>
</evidence>
<dbReference type="GO" id="GO:0008270">
    <property type="term" value="F:zinc ion binding"/>
    <property type="evidence" value="ECO:0007669"/>
    <property type="project" value="UniProtKB-KW"/>
</dbReference>
<sequence>MNANLIAFKFLYLSLAGCINHLNDYPFVSSQSWVKNLAEDSESLSDRGSAAVAVEPRQADSESPAEPWQTTVAGTGATVTSVAASSSRSTPVHAMEPAEKPGKFSALCNAFEKKYKTEDAGVKKFVAARFLDFKMIDTRSVITQVHELQVIVYDLLAEGMVINEAFQVAAFIKKLPPLWKDFKNYLKHKRKEMTLEDLIVRLRIEKDNKNTEKKSRGNSTIMGANVVEEVPQNKKRKKASGPKNYPSKKKFKGNCHNCGKSGHKAVDCRAPKNVKKKKNQTNMVKDEMEDLCAMLSECNLVGNPKEWWIDSGATRHIQYHLRWVIDKNCNGVSWNMPWNAICEKLMVMTHSVRCLMVKWERPTTQELKLNTDGSRLANGSTGARGIIRDHQDNLVMAVAKSLEMGSNNCAEASATLIVVNGATHMALLISSWNATP</sequence>
<keyword evidence="1" id="KW-0863">Zinc-finger</keyword>
<evidence type="ECO:0000313" key="5">
    <source>
        <dbReference type="Proteomes" id="UP000189701"/>
    </source>
</evidence>
<dbReference type="GO" id="GO:0003676">
    <property type="term" value="F:nucleic acid binding"/>
    <property type="evidence" value="ECO:0007669"/>
    <property type="project" value="InterPro"/>
</dbReference>
<dbReference type="PANTHER" id="PTHR47592:SF27">
    <property type="entry name" value="OS08G0421700 PROTEIN"/>
    <property type="match status" value="1"/>
</dbReference>
<gene>
    <name evidence="6" type="primary">LOC104227017</name>
</gene>
<protein>
    <submittedName>
        <fullName evidence="6">Uncharacterized protein LOC104227017</fullName>
    </submittedName>
</protein>
<keyword evidence="5" id="KW-1185">Reference proteome</keyword>
<dbReference type="eggNOG" id="ENOG502SEAH">
    <property type="taxonomic scope" value="Eukaryota"/>
</dbReference>
<evidence type="ECO:0000313" key="6">
    <source>
        <dbReference type="RefSeq" id="XP_009777449.1"/>
    </source>
</evidence>
<evidence type="ECO:0000256" key="2">
    <source>
        <dbReference type="SAM" id="MobiDB-lite"/>
    </source>
</evidence>
<accession>A0A1U7WRY6</accession>
<name>A0A1U7WRY6_NICSY</name>
<dbReference type="InterPro" id="IPR001878">
    <property type="entry name" value="Znf_CCHC"/>
</dbReference>
<keyword evidence="1" id="KW-0862">Zinc</keyword>
<dbReference type="InterPro" id="IPR036875">
    <property type="entry name" value="Znf_CCHC_sf"/>
</dbReference>
<dbReference type="SMART" id="SM00343">
    <property type="entry name" value="ZnF_C2HC"/>
    <property type="match status" value="1"/>
</dbReference>
<feature type="chain" id="PRO_5010558505" evidence="3">
    <location>
        <begin position="17"/>
        <end position="436"/>
    </location>
</feature>
<dbReference type="PANTHER" id="PTHR47592">
    <property type="entry name" value="PBF68 PROTEIN"/>
    <property type="match status" value="1"/>
</dbReference>
<feature type="signal peptide" evidence="3">
    <location>
        <begin position="1"/>
        <end position="16"/>
    </location>
</feature>
<reference evidence="6" key="2">
    <citation type="submission" date="2025-08" db="UniProtKB">
        <authorList>
            <consortium name="RefSeq"/>
        </authorList>
    </citation>
    <scope>IDENTIFICATION</scope>
    <source>
        <tissue evidence="6">Leaf</tissue>
    </source>
</reference>
<organism evidence="5 6">
    <name type="scientific">Nicotiana sylvestris</name>
    <name type="common">Wood tobacco</name>
    <name type="synonym">South American tobacco</name>
    <dbReference type="NCBI Taxonomy" id="4096"/>
    <lineage>
        <taxon>Eukaryota</taxon>
        <taxon>Viridiplantae</taxon>
        <taxon>Streptophyta</taxon>
        <taxon>Embryophyta</taxon>
        <taxon>Tracheophyta</taxon>
        <taxon>Spermatophyta</taxon>
        <taxon>Magnoliopsida</taxon>
        <taxon>eudicotyledons</taxon>
        <taxon>Gunneridae</taxon>
        <taxon>Pentapetalae</taxon>
        <taxon>asterids</taxon>
        <taxon>lamiids</taxon>
        <taxon>Solanales</taxon>
        <taxon>Solanaceae</taxon>
        <taxon>Nicotianoideae</taxon>
        <taxon>Nicotianeae</taxon>
        <taxon>Nicotiana</taxon>
    </lineage>
</organism>
<dbReference type="PROSITE" id="PS50158">
    <property type="entry name" value="ZF_CCHC"/>
    <property type="match status" value="1"/>
</dbReference>
<evidence type="ECO:0000256" key="3">
    <source>
        <dbReference type="SAM" id="SignalP"/>
    </source>
</evidence>
<proteinExistence type="predicted"/>
<dbReference type="RefSeq" id="XP_009777449.1">
    <property type="nucleotide sequence ID" value="XM_009779147.1"/>
</dbReference>
<dbReference type="SUPFAM" id="SSF57756">
    <property type="entry name" value="Retrovirus zinc finger-like domains"/>
    <property type="match status" value="1"/>
</dbReference>
<dbReference type="Pfam" id="PF14223">
    <property type="entry name" value="Retrotran_gag_2"/>
    <property type="match status" value="1"/>
</dbReference>
<evidence type="ECO:0000259" key="4">
    <source>
        <dbReference type="PROSITE" id="PS50158"/>
    </source>
</evidence>
<feature type="domain" description="CCHC-type" evidence="4">
    <location>
        <begin position="255"/>
        <end position="269"/>
    </location>
</feature>
<dbReference type="AlphaFoldDB" id="A0A1U7WRY6"/>
<keyword evidence="1" id="KW-0479">Metal-binding</keyword>
<dbReference type="Proteomes" id="UP000189701">
    <property type="component" value="Unplaced"/>
</dbReference>
<keyword evidence="3" id="KW-0732">Signal</keyword>
<reference evidence="5" key="1">
    <citation type="journal article" date="2013" name="Genome Biol.">
        <title>Reference genomes and transcriptomes of Nicotiana sylvestris and Nicotiana tomentosiformis.</title>
        <authorList>
            <person name="Sierro N."/>
            <person name="Battey J.N."/>
            <person name="Ouadi S."/>
            <person name="Bovet L."/>
            <person name="Goepfert S."/>
            <person name="Bakaher N."/>
            <person name="Peitsch M.C."/>
            <person name="Ivanov N.V."/>
        </authorList>
    </citation>
    <scope>NUCLEOTIDE SEQUENCE [LARGE SCALE GENOMIC DNA]</scope>
</reference>
<feature type="region of interest" description="Disordered" evidence="2">
    <location>
        <begin position="48"/>
        <end position="69"/>
    </location>
</feature>